<dbReference type="InterPro" id="IPR019554">
    <property type="entry name" value="Soluble_ligand-bd"/>
</dbReference>
<dbReference type="InterPro" id="IPR010208">
    <property type="entry name" value="Ion_transpt_RnfC/RsxC"/>
</dbReference>
<evidence type="ECO:0000259" key="6">
    <source>
        <dbReference type="Pfam" id="PF10531"/>
    </source>
</evidence>
<dbReference type="SUPFAM" id="SSF142019">
    <property type="entry name" value="Nqo1 FMN-binding domain-like"/>
    <property type="match status" value="1"/>
</dbReference>
<gene>
    <name evidence="7" type="ORF">SAMN04488500_101403</name>
</gene>
<keyword evidence="4" id="KW-0411">Iron-sulfur</keyword>
<reference evidence="7 8" key="1">
    <citation type="submission" date="2017-04" db="EMBL/GenBank/DDBJ databases">
        <authorList>
            <person name="Afonso C.L."/>
            <person name="Miller P.J."/>
            <person name="Scott M.A."/>
            <person name="Spackman E."/>
            <person name="Goraichik I."/>
            <person name="Dimitrov K.M."/>
            <person name="Suarez D.L."/>
            <person name="Swayne D.E."/>
        </authorList>
    </citation>
    <scope>NUCLEOTIDE SEQUENCE [LARGE SCALE GENOMIC DNA]</scope>
    <source>
        <strain evidence="7 8">DSM 5090</strain>
    </source>
</reference>
<dbReference type="RefSeq" id="WP_245823749.1">
    <property type="nucleotide sequence ID" value="NZ_FWXI01000001.1"/>
</dbReference>
<evidence type="ECO:0000256" key="4">
    <source>
        <dbReference type="ARBA" id="ARBA00023014"/>
    </source>
</evidence>
<feature type="non-terminal residue" evidence="7">
    <location>
        <position position="212"/>
    </location>
</feature>
<dbReference type="AlphaFoldDB" id="A0A1W1YIZ3"/>
<dbReference type="Pfam" id="PF01512">
    <property type="entry name" value="Complex1_51K"/>
    <property type="match status" value="1"/>
</dbReference>
<dbReference type="PANTHER" id="PTHR43034:SF2">
    <property type="entry name" value="ION-TRANSLOCATING OXIDOREDUCTASE COMPLEX SUBUNIT C"/>
    <property type="match status" value="1"/>
</dbReference>
<evidence type="ECO:0000259" key="5">
    <source>
        <dbReference type="Pfam" id="PF01512"/>
    </source>
</evidence>
<dbReference type="EMBL" id="FWXI01000001">
    <property type="protein sequence ID" value="SMC36200.1"/>
    <property type="molecule type" value="Genomic_DNA"/>
</dbReference>
<evidence type="ECO:0000313" key="7">
    <source>
        <dbReference type="EMBL" id="SMC36200.1"/>
    </source>
</evidence>
<sequence>MSDIVTNVKTAGVVGAGGAGFPTHVKLAAKADIYIVNAAECEPMLRTDQQLAARYPELLLQGLTQAMEATGAKEGIIALKAKYQAAIKALEPLLPPQIRIEILRDIYPAGDEVITIWLTTGRRVPPGGIPLHIGVVVNNVQTLINVAKAMQGEAVTTKTLTVTGAVKSPVTVTVPIGTAMAEVLALAGGATCAQPAYIDGGPMMGKVMTDLA</sequence>
<dbReference type="InterPro" id="IPR011538">
    <property type="entry name" value="Nuo51_FMN-bd"/>
</dbReference>
<feature type="domain" description="Soluble ligand binding" evidence="6">
    <location>
        <begin position="161"/>
        <end position="205"/>
    </location>
</feature>
<dbReference type="Gene3D" id="3.10.20.600">
    <property type="match status" value="1"/>
</dbReference>
<dbReference type="Pfam" id="PF10531">
    <property type="entry name" value="SLBB"/>
    <property type="match status" value="1"/>
</dbReference>
<keyword evidence="1" id="KW-0004">4Fe-4S</keyword>
<dbReference type="PANTHER" id="PTHR43034">
    <property type="entry name" value="ION-TRANSLOCATING OXIDOREDUCTASE COMPLEX SUBUNIT C"/>
    <property type="match status" value="1"/>
</dbReference>
<keyword evidence="8" id="KW-1185">Reference proteome</keyword>
<name>A0A1W1YIZ3_9FIRM</name>
<organism evidence="7 8">
    <name type="scientific">Sporomusa malonica</name>
    <dbReference type="NCBI Taxonomy" id="112901"/>
    <lineage>
        <taxon>Bacteria</taxon>
        <taxon>Bacillati</taxon>
        <taxon>Bacillota</taxon>
        <taxon>Negativicutes</taxon>
        <taxon>Selenomonadales</taxon>
        <taxon>Sporomusaceae</taxon>
        <taxon>Sporomusa</taxon>
    </lineage>
</organism>
<protein>
    <submittedName>
        <fullName evidence="7">SLBB domain-containing protein</fullName>
    </submittedName>
</protein>
<evidence type="ECO:0000256" key="3">
    <source>
        <dbReference type="ARBA" id="ARBA00023004"/>
    </source>
</evidence>
<dbReference type="SUPFAM" id="SSF142984">
    <property type="entry name" value="Nqo1 middle domain-like"/>
    <property type="match status" value="1"/>
</dbReference>
<accession>A0A1W1YIZ3</accession>
<keyword evidence="3" id="KW-0408">Iron</keyword>
<feature type="domain" description="NADH-ubiquinone oxidoreductase 51kDa subunit FMN-binding" evidence="5">
    <location>
        <begin position="8"/>
        <end position="147"/>
    </location>
</feature>
<proteinExistence type="predicted"/>
<dbReference type="GO" id="GO:0051539">
    <property type="term" value="F:4 iron, 4 sulfur cluster binding"/>
    <property type="evidence" value="ECO:0007669"/>
    <property type="project" value="UniProtKB-KW"/>
</dbReference>
<evidence type="ECO:0000256" key="1">
    <source>
        <dbReference type="ARBA" id="ARBA00022485"/>
    </source>
</evidence>
<dbReference type="GO" id="GO:0009055">
    <property type="term" value="F:electron transfer activity"/>
    <property type="evidence" value="ECO:0007669"/>
    <property type="project" value="InterPro"/>
</dbReference>
<keyword evidence="2" id="KW-0479">Metal-binding</keyword>
<dbReference type="Proteomes" id="UP000192738">
    <property type="component" value="Unassembled WGS sequence"/>
</dbReference>
<dbReference type="GO" id="GO:0046872">
    <property type="term" value="F:metal ion binding"/>
    <property type="evidence" value="ECO:0007669"/>
    <property type="project" value="UniProtKB-KW"/>
</dbReference>
<dbReference type="Gene3D" id="3.40.50.11540">
    <property type="entry name" value="NADH-ubiquinone oxidoreductase 51kDa subunit"/>
    <property type="match status" value="1"/>
</dbReference>
<dbReference type="InterPro" id="IPR037225">
    <property type="entry name" value="Nuo51_FMN-bd_sf"/>
</dbReference>
<dbReference type="STRING" id="112901.SAMN04488500_101403"/>
<evidence type="ECO:0000256" key="2">
    <source>
        <dbReference type="ARBA" id="ARBA00022723"/>
    </source>
</evidence>
<evidence type="ECO:0000313" key="8">
    <source>
        <dbReference type="Proteomes" id="UP000192738"/>
    </source>
</evidence>
<dbReference type="GO" id="GO:0016020">
    <property type="term" value="C:membrane"/>
    <property type="evidence" value="ECO:0007669"/>
    <property type="project" value="InterPro"/>
</dbReference>